<proteinExistence type="predicted"/>
<dbReference type="EMBL" id="CP108164">
    <property type="protein sequence ID" value="WTQ81381.1"/>
    <property type="molecule type" value="Genomic_DNA"/>
</dbReference>
<evidence type="ECO:0000256" key="1">
    <source>
        <dbReference type="SAM" id="Phobius"/>
    </source>
</evidence>
<keyword evidence="1" id="KW-0472">Membrane</keyword>
<reference evidence="2 3" key="1">
    <citation type="submission" date="2022-10" db="EMBL/GenBank/DDBJ databases">
        <title>The complete genomes of actinobacterial strains from the NBC collection.</title>
        <authorList>
            <person name="Joergensen T.S."/>
            <person name="Alvarez Arevalo M."/>
            <person name="Sterndorff E.B."/>
            <person name="Faurdal D."/>
            <person name="Vuksanovic O."/>
            <person name="Mourched A.-S."/>
            <person name="Charusanti P."/>
            <person name="Shaw S."/>
            <person name="Blin K."/>
            <person name="Weber T."/>
        </authorList>
    </citation>
    <scope>NUCLEOTIDE SEQUENCE [LARGE SCALE GENOMIC DNA]</scope>
    <source>
        <strain evidence="2 3">NBC_00156</strain>
    </source>
</reference>
<accession>A0ABZ1KPU3</accession>
<dbReference type="GeneID" id="97281571"/>
<sequence length="64" mass="6585">MSHGLRRLGGAALLIAGIALGIWVVFGAPHDWHGVQALGRVALGLASLAMISGSPSLIFPDDRP</sequence>
<name>A0ABZ1KPU3_STRAH</name>
<organism evidence="2 3">
    <name type="scientific">Streptomyces achromogenes</name>
    <dbReference type="NCBI Taxonomy" id="67255"/>
    <lineage>
        <taxon>Bacteria</taxon>
        <taxon>Bacillati</taxon>
        <taxon>Actinomycetota</taxon>
        <taxon>Actinomycetes</taxon>
        <taxon>Kitasatosporales</taxon>
        <taxon>Streptomycetaceae</taxon>
        <taxon>Streptomyces</taxon>
    </lineage>
</organism>
<protein>
    <submittedName>
        <fullName evidence="2">Uncharacterized protein</fullName>
    </submittedName>
</protein>
<feature type="transmembrane region" description="Helical" evidence="1">
    <location>
        <begin position="37"/>
        <end position="59"/>
    </location>
</feature>
<evidence type="ECO:0000313" key="3">
    <source>
        <dbReference type="Proteomes" id="UP001622557"/>
    </source>
</evidence>
<gene>
    <name evidence="2" type="ORF">OG350_14075</name>
</gene>
<keyword evidence="3" id="KW-1185">Reference proteome</keyword>
<keyword evidence="1" id="KW-1133">Transmembrane helix</keyword>
<evidence type="ECO:0000313" key="2">
    <source>
        <dbReference type="EMBL" id="WTQ81381.1"/>
    </source>
</evidence>
<dbReference type="Proteomes" id="UP001622557">
    <property type="component" value="Chromosome"/>
</dbReference>
<dbReference type="RefSeq" id="WP_405447393.1">
    <property type="nucleotide sequence ID" value="NZ_CP108164.1"/>
</dbReference>
<keyword evidence="1" id="KW-0812">Transmembrane</keyword>